<gene>
    <name evidence="1" type="ORF">G6011_02350</name>
</gene>
<dbReference type="EMBL" id="JAANER010000006">
    <property type="protein sequence ID" value="KAG9188427.1"/>
    <property type="molecule type" value="Genomic_DNA"/>
</dbReference>
<protein>
    <submittedName>
        <fullName evidence="1">Uncharacterized protein</fullName>
    </submittedName>
</protein>
<dbReference type="PANTHER" id="PTHR35395">
    <property type="entry name" value="DUF6536 DOMAIN-CONTAINING PROTEIN"/>
    <property type="match status" value="1"/>
</dbReference>
<evidence type="ECO:0000313" key="1">
    <source>
        <dbReference type="EMBL" id="KAG9188427.1"/>
    </source>
</evidence>
<sequence>MAVARKSLRVTRPVADQRDTYSLQLPYHWSLPLTVASSGMHWLLSQRIFIVRIDTYDLNGDLNCDSSKAAIGFSGA</sequence>
<evidence type="ECO:0000313" key="2">
    <source>
        <dbReference type="Proteomes" id="UP001199106"/>
    </source>
</evidence>
<reference evidence="1" key="1">
    <citation type="submission" date="2021-07" db="EMBL/GenBank/DDBJ databases">
        <title>Genome Resource of American Ginseng Black Spot Pathogen Alternaria panax.</title>
        <authorList>
            <person name="Qiu C."/>
            <person name="Wang W."/>
            <person name="Liu Z."/>
        </authorList>
    </citation>
    <scope>NUCLEOTIDE SEQUENCE</scope>
    <source>
        <strain evidence="1">BNCC115425</strain>
    </source>
</reference>
<comment type="caution">
    <text evidence="1">The sequence shown here is derived from an EMBL/GenBank/DDBJ whole genome shotgun (WGS) entry which is preliminary data.</text>
</comment>
<proteinExistence type="predicted"/>
<name>A0AAD4I7B6_9PLEO</name>
<dbReference type="AlphaFoldDB" id="A0AAD4I7B6"/>
<organism evidence="1 2">
    <name type="scientific">Alternaria panax</name>
    <dbReference type="NCBI Taxonomy" id="48097"/>
    <lineage>
        <taxon>Eukaryota</taxon>
        <taxon>Fungi</taxon>
        <taxon>Dikarya</taxon>
        <taxon>Ascomycota</taxon>
        <taxon>Pezizomycotina</taxon>
        <taxon>Dothideomycetes</taxon>
        <taxon>Pleosporomycetidae</taxon>
        <taxon>Pleosporales</taxon>
        <taxon>Pleosporineae</taxon>
        <taxon>Pleosporaceae</taxon>
        <taxon>Alternaria</taxon>
        <taxon>Alternaria sect. Panax</taxon>
    </lineage>
</organism>
<keyword evidence="2" id="KW-1185">Reference proteome</keyword>
<dbReference type="Proteomes" id="UP001199106">
    <property type="component" value="Unassembled WGS sequence"/>
</dbReference>
<accession>A0AAD4I7B6</accession>
<dbReference type="PANTHER" id="PTHR35395:SF1">
    <property type="entry name" value="DUF6536 DOMAIN-CONTAINING PROTEIN"/>
    <property type="match status" value="1"/>
</dbReference>